<dbReference type="PRINTS" id="PR00039">
    <property type="entry name" value="HTHLYSR"/>
</dbReference>
<name>A0A0R2FP21_9LACO</name>
<keyword evidence="3" id="KW-0238">DNA-binding</keyword>
<dbReference type="SUPFAM" id="SSF53850">
    <property type="entry name" value="Periplasmic binding protein-like II"/>
    <property type="match status" value="1"/>
</dbReference>
<dbReference type="SUPFAM" id="SSF46785">
    <property type="entry name" value="Winged helix' DNA-binding domain"/>
    <property type="match status" value="1"/>
</dbReference>
<accession>A0A0R2FP21</accession>
<dbReference type="RefSeq" id="WP_225351994.1">
    <property type="nucleotide sequence ID" value="NZ_AYZM01000046.1"/>
</dbReference>
<dbReference type="STRING" id="1423804.FD14_GL003156"/>
<dbReference type="PROSITE" id="PS50931">
    <property type="entry name" value="HTH_LYSR"/>
    <property type="match status" value="1"/>
</dbReference>
<dbReference type="Pfam" id="PF00126">
    <property type="entry name" value="HTH_1"/>
    <property type="match status" value="1"/>
</dbReference>
<sequence>MSVLNIQQMRYVLAVADNGSFHAAAKKLYVSQPTLSHGIKELEHELGTQIFQRSRQGAFLTTDGATFVNEARKIVADAESLQRSFSNKQSNEQYFSVAGQHYDFIATALCAVMAHYPNYQYIRAFESTTTRVIEDTAKARSEVGIVFLNEDNQAHLLNLFAQNNLVYDVLGTFETHIFMRIGHPLARKSIITMSDLAPFPQVRFTQDATYSELAEDPVTAPSAGPVIATSDRATMVTIVNQTDAYGSGSGILEDPENVGIVTRPLADSRQNRMILLRQNNHTLSEIAQYFVAQVQKSFA</sequence>
<dbReference type="GO" id="GO:0032993">
    <property type="term" value="C:protein-DNA complex"/>
    <property type="evidence" value="ECO:0007669"/>
    <property type="project" value="TreeGrafter"/>
</dbReference>
<protein>
    <submittedName>
        <fullName evidence="6">LysR family transcriptional regulator</fullName>
    </submittedName>
</protein>
<keyword evidence="2" id="KW-0805">Transcription regulation</keyword>
<dbReference type="Pfam" id="PF03466">
    <property type="entry name" value="LysR_substrate"/>
    <property type="match status" value="1"/>
</dbReference>
<dbReference type="PANTHER" id="PTHR30346">
    <property type="entry name" value="TRANSCRIPTIONAL DUAL REGULATOR HCAR-RELATED"/>
    <property type="match status" value="1"/>
</dbReference>
<dbReference type="PATRIC" id="fig|1423804.4.peg.3389"/>
<dbReference type="Gene3D" id="3.40.190.290">
    <property type="match status" value="1"/>
</dbReference>
<dbReference type="InterPro" id="IPR036388">
    <property type="entry name" value="WH-like_DNA-bd_sf"/>
</dbReference>
<evidence type="ECO:0000256" key="4">
    <source>
        <dbReference type="ARBA" id="ARBA00023163"/>
    </source>
</evidence>
<comment type="similarity">
    <text evidence="1">Belongs to the LysR transcriptional regulatory family.</text>
</comment>
<dbReference type="GO" id="GO:0003700">
    <property type="term" value="F:DNA-binding transcription factor activity"/>
    <property type="evidence" value="ECO:0007669"/>
    <property type="project" value="InterPro"/>
</dbReference>
<evidence type="ECO:0000256" key="2">
    <source>
        <dbReference type="ARBA" id="ARBA00023015"/>
    </source>
</evidence>
<comment type="caution">
    <text evidence="6">The sequence shown here is derived from an EMBL/GenBank/DDBJ whole genome shotgun (WGS) entry which is preliminary data.</text>
</comment>
<dbReference type="EMBL" id="AYZM01000046">
    <property type="protein sequence ID" value="KRN26084.1"/>
    <property type="molecule type" value="Genomic_DNA"/>
</dbReference>
<dbReference type="CDD" id="cd05466">
    <property type="entry name" value="PBP2_LTTR_substrate"/>
    <property type="match status" value="1"/>
</dbReference>
<feature type="domain" description="HTH lysR-type" evidence="5">
    <location>
        <begin position="4"/>
        <end position="61"/>
    </location>
</feature>
<proteinExistence type="inferred from homology"/>
<dbReference type="Proteomes" id="UP000051442">
    <property type="component" value="Unassembled WGS sequence"/>
</dbReference>
<dbReference type="AlphaFoldDB" id="A0A0R2FP21"/>
<evidence type="ECO:0000313" key="7">
    <source>
        <dbReference type="Proteomes" id="UP000051442"/>
    </source>
</evidence>
<dbReference type="GO" id="GO:0003677">
    <property type="term" value="F:DNA binding"/>
    <property type="evidence" value="ECO:0007669"/>
    <property type="project" value="UniProtKB-KW"/>
</dbReference>
<dbReference type="Gene3D" id="1.10.10.10">
    <property type="entry name" value="Winged helix-like DNA-binding domain superfamily/Winged helix DNA-binding domain"/>
    <property type="match status" value="1"/>
</dbReference>
<dbReference type="PANTHER" id="PTHR30346:SF0">
    <property type="entry name" value="HCA OPERON TRANSCRIPTIONAL ACTIVATOR HCAR"/>
    <property type="match status" value="1"/>
</dbReference>
<evidence type="ECO:0000256" key="1">
    <source>
        <dbReference type="ARBA" id="ARBA00009437"/>
    </source>
</evidence>
<dbReference type="InterPro" id="IPR000847">
    <property type="entry name" value="LysR_HTH_N"/>
</dbReference>
<organism evidence="6 7">
    <name type="scientific">Secundilactobacillus similis DSM 23365 = JCM 2765</name>
    <dbReference type="NCBI Taxonomy" id="1423804"/>
    <lineage>
        <taxon>Bacteria</taxon>
        <taxon>Bacillati</taxon>
        <taxon>Bacillota</taxon>
        <taxon>Bacilli</taxon>
        <taxon>Lactobacillales</taxon>
        <taxon>Lactobacillaceae</taxon>
        <taxon>Secundilactobacillus</taxon>
    </lineage>
</organism>
<evidence type="ECO:0000313" key="6">
    <source>
        <dbReference type="EMBL" id="KRN26084.1"/>
    </source>
</evidence>
<keyword evidence="4" id="KW-0804">Transcription</keyword>
<evidence type="ECO:0000259" key="5">
    <source>
        <dbReference type="PROSITE" id="PS50931"/>
    </source>
</evidence>
<gene>
    <name evidence="6" type="ORF">FD14_GL003156</name>
</gene>
<evidence type="ECO:0000256" key="3">
    <source>
        <dbReference type="ARBA" id="ARBA00023125"/>
    </source>
</evidence>
<dbReference type="FunFam" id="1.10.10.10:FF:000001">
    <property type="entry name" value="LysR family transcriptional regulator"/>
    <property type="match status" value="1"/>
</dbReference>
<dbReference type="InterPro" id="IPR036390">
    <property type="entry name" value="WH_DNA-bd_sf"/>
</dbReference>
<dbReference type="InterPro" id="IPR005119">
    <property type="entry name" value="LysR_subst-bd"/>
</dbReference>
<reference evidence="6 7" key="1">
    <citation type="journal article" date="2015" name="Genome Announc.">
        <title>Expanding the biotechnology potential of lactobacilli through comparative genomics of 213 strains and associated genera.</title>
        <authorList>
            <person name="Sun Z."/>
            <person name="Harris H.M."/>
            <person name="McCann A."/>
            <person name="Guo C."/>
            <person name="Argimon S."/>
            <person name="Zhang W."/>
            <person name="Yang X."/>
            <person name="Jeffery I.B."/>
            <person name="Cooney J.C."/>
            <person name="Kagawa T.F."/>
            <person name="Liu W."/>
            <person name="Song Y."/>
            <person name="Salvetti E."/>
            <person name="Wrobel A."/>
            <person name="Rasinkangas P."/>
            <person name="Parkhill J."/>
            <person name="Rea M.C."/>
            <person name="O'Sullivan O."/>
            <person name="Ritari J."/>
            <person name="Douillard F.P."/>
            <person name="Paul Ross R."/>
            <person name="Yang R."/>
            <person name="Briner A.E."/>
            <person name="Felis G.E."/>
            <person name="de Vos W.M."/>
            <person name="Barrangou R."/>
            <person name="Klaenhammer T.R."/>
            <person name="Caufield P.W."/>
            <person name="Cui Y."/>
            <person name="Zhang H."/>
            <person name="O'Toole P.W."/>
        </authorList>
    </citation>
    <scope>NUCLEOTIDE SEQUENCE [LARGE SCALE GENOMIC DNA]</scope>
    <source>
        <strain evidence="6 7">DSM 23365</strain>
    </source>
</reference>
<keyword evidence="7" id="KW-1185">Reference proteome</keyword>